<dbReference type="Pfam" id="PF24883">
    <property type="entry name" value="NPHP3_N"/>
    <property type="match status" value="1"/>
</dbReference>
<dbReference type="Proteomes" id="UP000217790">
    <property type="component" value="Unassembled WGS sequence"/>
</dbReference>
<dbReference type="STRING" id="47427.A0A2H3D1D3"/>
<name>A0A2H3D1D3_ARMGA</name>
<evidence type="ECO:0000313" key="3">
    <source>
        <dbReference type="EMBL" id="PBK89091.1"/>
    </source>
</evidence>
<evidence type="ECO:0000313" key="4">
    <source>
        <dbReference type="Proteomes" id="UP000217790"/>
    </source>
</evidence>
<gene>
    <name evidence="3" type="ORF">ARMGADRAFT_351804</name>
</gene>
<dbReference type="SUPFAM" id="SSF52540">
    <property type="entry name" value="P-loop containing nucleoside triphosphate hydrolases"/>
    <property type="match status" value="1"/>
</dbReference>
<dbReference type="InParanoid" id="A0A2H3D1D3"/>
<dbReference type="AlphaFoldDB" id="A0A2H3D1D3"/>
<dbReference type="OMA" id="ITQACEN"/>
<keyword evidence="1" id="KW-0677">Repeat</keyword>
<organism evidence="3 4">
    <name type="scientific">Armillaria gallica</name>
    <name type="common">Bulbous honey fungus</name>
    <name type="synonym">Armillaria bulbosa</name>
    <dbReference type="NCBI Taxonomy" id="47427"/>
    <lineage>
        <taxon>Eukaryota</taxon>
        <taxon>Fungi</taxon>
        <taxon>Dikarya</taxon>
        <taxon>Basidiomycota</taxon>
        <taxon>Agaricomycotina</taxon>
        <taxon>Agaricomycetes</taxon>
        <taxon>Agaricomycetidae</taxon>
        <taxon>Agaricales</taxon>
        <taxon>Marasmiineae</taxon>
        <taxon>Physalacriaceae</taxon>
        <taxon>Armillaria</taxon>
    </lineage>
</organism>
<reference evidence="4" key="1">
    <citation type="journal article" date="2017" name="Nat. Ecol. Evol.">
        <title>Genome expansion and lineage-specific genetic innovations in the forest pathogenic fungi Armillaria.</title>
        <authorList>
            <person name="Sipos G."/>
            <person name="Prasanna A.N."/>
            <person name="Walter M.C."/>
            <person name="O'Connor E."/>
            <person name="Balint B."/>
            <person name="Krizsan K."/>
            <person name="Kiss B."/>
            <person name="Hess J."/>
            <person name="Varga T."/>
            <person name="Slot J."/>
            <person name="Riley R."/>
            <person name="Boka B."/>
            <person name="Rigling D."/>
            <person name="Barry K."/>
            <person name="Lee J."/>
            <person name="Mihaltcheva S."/>
            <person name="LaButti K."/>
            <person name="Lipzen A."/>
            <person name="Waldron R."/>
            <person name="Moloney N.M."/>
            <person name="Sperisen C."/>
            <person name="Kredics L."/>
            <person name="Vagvoelgyi C."/>
            <person name="Patrignani A."/>
            <person name="Fitzpatrick D."/>
            <person name="Nagy I."/>
            <person name="Doyle S."/>
            <person name="Anderson J.B."/>
            <person name="Grigoriev I.V."/>
            <person name="Gueldener U."/>
            <person name="Muensterkoetter M."/>
            <person name="Nagy L.G."/>
        </authorList>
    </citation>
    <scope>NUCLEOTIDE SEQUENCE [LARGE SCALE GENOMIC DNA]</scope>
    <source>
        <strain evidence="4">Ar21-2</strain>
    </source>
</reference>
<dbReference type="InterPro" id="IPR056884">
    <property type="entry name" value="NPHP3-like_N"/>
</dbReference>
<evidence type="ECO:0000259" key="2">
    <source>
        <dbReference type="Pfam" id="PF24883"/>
    </source>
</evidence>
<accession>A0A2H3D1D3</accession>
<evidence type="ECO:0000256" key="1">
    <source>
        <dbReference type="ARBA" id="ARBA00022737"/>
    </source>
</evidence>
<sequence>MELKPERELDPKSVCMEHTRVETIKALMLWISECDNGVLWCSGLAGTGKSSLVGTLHKLLCLDMSSRSRLAAFIRYDRTSYRDSSGLVTSIAYSLAKFDHRIANAIAHALTASPAAAKLPAADQFRLLVQGPLKKIQELQDEGPLIVIIDGLDESLNLSEELLEVLAEGFGRELSFMRLIISSRPEEKIARVFKNSRHLHRYPLDTSSEEVKHDIRHFIQQKLVKITDKHFWGDHSEQQVFAQLAERASGLFIWAATVCLFLCNHPSNERLEMILKTTIPANATVALTSLYQTALDAIVSEGSGEDEDVRQCIHAVLGALIVRKGNMTVPMLPKLVLQKGEGAFLAQSIVDKLGSVVREDEDGNLELIHKSFDDFLRDHGRSRDRWFIDVKKHEQELASRCVLSLTSFFEDWTSTRVQLEPVLSDINVKETIQDRYRRVVPSHIRDYAVNVLDWHLDTFVELGINTCGPLFNRYFLFWLEIMLVFDSLLPWDKVIPVVNVSCSRFIS</sequence>
<dbReference type="PANTHER" id="PTHR10039">
    <property type="entry name" value="AMELOGENIN"/>
    <property type="match status" value="1"/>
</dbReference>
<dbReference type="Gene3D" id="3.40.50.300">
    <property type="entry name" value="P-loop containing nucleotide triphosphate hydrolases"/>
    <property type="match status" value="1"/>
</dbReference>
<proteinExistence type="predicted"/>
<dbReference type="OrthoDB" id="163438at2759"/>
<dbReference type="PANTHER" id="PTHR10039:SF17">
    <property type="entry name" value="FUNGAL STAND N-TERMINAL GOODBYE DOMAIN-CONTAINING PROTEIN-RELATED"/>
    <property type="match status" value="1"/>
</dbReference>
<keyword evidence="4" id="KW-1185">Reference proteome</keyword>
<dbReference type="InterPro" id="IPR027417">
    <property type="entry name" value="P-loop_NTPase"/>
</dbReference>
<dbReference type="EMBL" id="KZ293670">
    <property type="protein sequence ID" value="PBK89091.1"/>
    <property type="molecule type" value="Genomic_DNA"/>
</dbReference>
<protein>
    <recommendedName>
        <fullName evidence="2">Nephrocystin 3-like N-terminal domain-containing protein</fullName>
    </recommendedName>
</protein>
<feature type="domain" description="Nephrocystin 3-like N-terminal" evidence="2">
    <location>
        <begin position="29"/>
        <end position="184"/>
    </location>
</feature>